<dbReference type="EC" id="1.3.1.104" evidence="11"/>
<dbReference type="Gene3D" id="3.40.50.720">
    <property type="entry name" value="NAD(P)-binding Rossmann-like Domain"/>
    <property type="match status" value="1"/>
</dbReference>
<dbReference type="GO" id="GO:0141148">
    <property type="term" value="F:enoyl-[acyl-carrier-protein] reductase (NADPH) activity"/>
    <property type="evidence" value="ECO:0007669"/>
    <property type="project" value="UniProtKB-EC"/>
</dbReference>
<dbReference type="CDD" id="cd08290">
    <property type="entry name" value="ETR"/>
    <property type="match status" value="1"/>
</dbReference>
<evidence type="ECO:0000256" key="4">
    <source>
        <dbReference type="ARBA" id="ARBA00022832"/>
    </source>
</evidence>
<dbReference type="PANTHER" id="PTHR43981:SF2">
    <property type="entry name" value="ENOYL-[ACYL-CARRIER-PROTEIN] REDUCTASE, MITOCHONDRIAL"/>
    <property type="match status" value="1"/>
</dbReference>
<dbReference type="OrthoDB" id="7482721at2759"/>
<evidence type="ECO:0000256" key="7">
    <source>
        <dbReference type="ARBA" id="ARBA00023002"/>
    </source>
</evidence>
<evidence type="ECO:0000256" key="1">
    <source>
        <dbReference type="ARBA" id="ARBA00004173"/>
    </source>
</evidence>
<dbReference type="SMART" id="SM00829">
    <property type="entry name" value="PKS_ER"/>
    <property type="match status" value="1"/>
</dbReference>
<dbReference type="InterPro" id="IPR051034">
    <property type="entry name" value="Mito_Enoyl-ACP_Reductase"/>
</dbReference>
<keyword evidence="5" id="KW-0521">NADP</keyword>
<dbReference type="Pfam" id="PF00107">
    <property type="entry name" value="ADH_zinc_N"/>
    <property type="match status" value="1"/>
</dbReference>
<dbReference type="InterPro" id="IPR020843">
    <property type="entry name" value="ER"/>
</dbReference>
<dbReference type="PANTHER" id="PTHR43981">
    <property type="entry name" value="ENOYL-[ACYL-CARRIER-PROTEIN] REDUCTASE, MITOCHONDRIAL"/>
    <property type="match status" value="1"/>
</dbReference>
<keyword evidence="4" id="KW-0276">Fatty acid metabolism</keyword>
<evidence type="ECO:0000256" key="2">
    <source>
        <dbReference type="ARBA" id="ARBA00010371"/>
    </source>
</evidence>
<reference evidence="14 15" key="1">
    <citation type="submission" date="2014-02" db="EMBL/GenBank/DDBJ databases">
        <title>Transposable element dynamics among asymbiotic and ectomycorrhizal Amanita fungi.</title>
        <authorList>
            <consortium name="DOE Joint Genome Institute"/>
            <person name="Hess J."/>
            <person name="Skrede I."/>
            <person name="Wolfe B."/>
            <person name="LaButti K."/>
            <person name="Ohm R.A."/>
            <person name="Grigoriev I.V."/>
            <person name="Pringle A."/>
        </authorList>
    </citation>
    <scope>NUCLEOTIDE SEQUENCE [LARGE SCALE GENOMIC DNA]</scope>
    <source>
        <strain evidence="14 15">SKay4041</strain>
    </source>
</reference>
<evidence type="ECO:0000256" key="6">
    <source>
        <dbReference type="ARBA" id="ARBA00022946"/>
    </source>
</evidence>
<dbReference type="Proteomes" id="UP000242287">
    <property type="component" value="Unassembled WGS sequence"/>
</dbReference>
<keyword evidence="9" id="KW-0496">Mitochondrion</keyword>
<accession>A0A2A9NGV9</accession>
<keyword evidence="15" id="KW-1185">Reference proteome</keyword>
<evidence type="ECO:0000256" key="9">
    <source>
        <dbReference type="ARBA" id="ARBA00023128"/>
    </source>
</evidence>
<dbReference type="SUPFAM" id="SSF51735">
    <property type="entry name" value="NAD(P)-binding Rossmann-fold domains"/>
    <property type="match status" value="1"/>
</dbReference>
<evidence type="ECO:0000256" key="12">
    <source>
        <dbReference type="ARBA" id="ARBA00048843"/>
    </source>
</evidence>
<dbReference type="GO" id="GO:0006633">
    <property type="term" value="P:fatty acid biosynthetic process"/>
    <property type="evidence" value="ECO:0007669"/>
    <property type="project" value="UniProtKB-KW"/>
</dbReference>
<dbReference type="AlphaFoldDB" id="A0A2A9NGV9"/>
<name>A0A2A9NGV9_9AGAR</name>
<feature type="domain" description="Enoyl reductase (ER)" evidence="13">
    <location>
        <begin position="33"/>
        <end position="382"/>
    </location>
</feature>
<keyword evidence="10" id="KW-0275">Fatty acid biosynthesis</keyword>
<evidence type="ECO:0000256" key="5">
    <source>
        <dbReference type="ARBA" id="ARBA00022857"/>
    </source>
</evidence>
<keyword evidence="8" id="KW-0443">Lipid metabolism</keyword>
<comment type="catalytic activity">
    <reaction evidence="12">
        <text>a 2,3-saturated acyl-[ACP] + NADP(+) = a (2E)-enoyl-[ACP] + NADPH + H(+)</text>
        <dbReference type="Rhea" id="RHEA:22564"/>
        <dbReference type="Rhea" id="RHEA-COMP:9925"/>
        <dbReference type="Rhea" id="RHEA-COMP:9926"/>
        <dbReference type="ChEBI" id="CHEBI:15378"/>
        <dbReference type="ChEBI" id="CHEBI:57783"/>
        <dbReference type="ChEBI" id="CHEBI:58349"/>
        <dbReference type="ChEBI" id="CHEBI:78784"/>
        <dbReference type="ChEBI" id="CHEBI:78785"/>
        <dbReference type="EC" id="1.3.1.104"/>
    </reaction>
</comment>
<evidence type="ECO:0000259" key="13">
    <source>
        <dbReference type="SMART" id="SM00829"/>
    </source>
</evidence>
<evidence type="ECO:0000256" key="11">
    <source>
        <dbReference type="ARBA" id="ARBA00038963"/>
    </source>
</evidence>
<sequence length="392" mass="43526">MHRRLLCTFWPSIRALSTKVGWANRAIVYAQNGDPSKVLNVVEYPPLPPPLPYTVNIKYLLSPINPADVNVVEGVYPTRPISTDSLTPIGRGSKDDPVFVGGNEGLAEVTDIGDGIRGLKEGDWVIMVKQQAGTWSSARNVQMNDILKLPSAKSLTEVQAATITVNPSTAYNMLHDFIKLETGDWIVQNGANSAVGQAVIQIAASKGVKTLNFVRSRDTLEQLRAHLINLGATHVLTYDDLTRKAFREEIKSLTSGKEIQLCLNCVGGQETQLMVRLLGSDCHLVSYGAMSKQPLALPTSLFIFKNLKAHGFWQSRWYKERPRTEQEELMRKLTQLMLEGKLDAPDHEIITIPTTDSCEEASSRVRSIFKKLEKGRHGKKILLKLETGSRLL</sequence>
<evidence type="ECO:0000256" key="3">
    <source>
        <dbReference type="ARBA" id="ARBA00022516"/>
    </source>
</evidence>
<dbReference type="EMBL" id="KZ302152">
    <property type="protein sequence ID" value="PFH46883.1"/>
    <property type="molecule type" value="Genomic_DNA"/>
</dbReference>
<comment type="subcellular location">
    <subcellularLocation>
        <location evidence="1">Mitochondrion</location>
    </subcellularLocation>
</comment>
<protein>
    <recommendedName>
        <fullName evidence="11">enoyl-[acyl-carrier-protein] reductase</fullName>
        <ecNumber evidence="11">1.3.1.104</ecNumber>
    </recommendedName>
</protein>
<evidence type="ECO:0000313" key="15">
    <source>
        <dbReference type="Proteomes" id="UP000242287"/>
    </source>
</evidence>
<dbReference type="InterPro" id="IPR036291">
    <property type="entry name" value="NAD(P)-bd_dom_sf"/>
</dbReference>
<keyword evidence="3" id="KW-0444">Lipid biosynthesis</keyword>
<dbReference type="SUPFAM" id="SSF50129">
    <property type="entry name" value="GroES-like"/>
    <property type="match status" value="1"/>
</dbReference>
<organism evidence="14 15">
    <name type="scientific">Amanita thiersii Skay4041</name>
    <dbReference type="NCBI Taxonomy" id="703135"/>
    <lineage>
        <taxon>Eukaryota</taxon>
        <taxon>Fungi</taxon>
        <taxon>Dikarya</taxon>
        <taxon>Basidiomycota</taxon>
        <taxon>Agaricomycotina</taxon>
        <taxon>Agaricomycetes</taxon>
        <taxon>Agaricomycetidae</taxon>
        <taxon>Agaricales</taxon>
        <taxon>Pluteineae</taxon>
        <taxon>Amanitaceae</taxon>
        <taxon>Amanita</taxon>
    </lineage>
</organism>
<dbReference type="FunFam" id="3.40.50.720:FF:000112">
    <property type="entry name" value="Enoyl-[acyl-carrier-protein] reductase 1, mitochondrial"/>
    <property type="match status" value="1"/>
</dbReference>
<dbReference type="InterPro" id="IPR011032">
    <property type="entry name" value="GroES-like_sf"/>
</dbReference>
<evidence type="ECO:0000313" key="14">
    <source>
        <dbReference type="EMBL" id="PFH46883.1"/>
    </source>
</evidence>
<dbReference type="Gene3D" id="3.90.180.10">
    <property type="entry name" value="Medium-chain alcohol dehydrogenases, catalytic domain"/>
    <property type="match status" value="1"/>
</dbReference>
<dbReference type="GO" id="GO:0005739">
    <property type="term" value="C:mitochondrion"/>
    <property type="evidence" value="ECO:0007669"/>
    <property type="project" value="UniProtKB-SubCell"/>
</dbReference>
<evidence type="ECO:0000256" key="8">
    <source>
        <dbReference type="ARBA" id="ARBA00023098"/>
    </source>
</evidence>
<gene>
    <name evidence="14" type="ORF">AMATHDRAFT_77469</name>
</gene>
<dbReference type="STRING" id="703135.A0A2A9NGV9"/>
<dbReference type="InterPro" id="IPR013149">
    <property type="entry name" value="ADH-like_C"/>
</dbReference>
<comment type="similarity">
    <text evidence="2">Belongs to the zinc-containing alcohol dehydrogenase family. Quinone oxidoreductase subfamily.</text>
</comment>
<evidence type="ECO:0000256" key="10">
    <source>
        <dbReference type="ARBA" id="ARBA00023160"/>
    </source>
</evidence>
<keyword evidence="6" id="KW-0809">Transit peptide</keyword>
<proteinExistence type="inferred from homology"/>
<keyword evidence="7" id="KW-0560">Oxidoreductase</keyword>